<comment type="caution">
    <text evidence="2">The sequence shown here is derived from an EMBL/GenBank/DDBJ whole genome shotgun (WGS) entry which is preliminary data.</text>
</comment>
<feature type="region of interest" description="Disordered" evidence="1">
    <location>
        <begin position="130"/>
        <end position="151"/>
    </location>
</feature>
<sequence>MPNRIIKESVCTSDTLDELSWFEEVVFYRLLVNCDDYGRMDGRAAIVKSRLFPLKSNVTERSITEALNKLSTVGLVTMYEYDGRPYLQLVTWERHQSIRAKKSKYPSPESGVKTSASNRVQVQANAPVIQSNPNPIQSESESNARTRENTPKEGFEQFWTVYPKQYGKPEAMREWTALSPDTALCSKIVATVERQCQSKDWQQENGKYIPNPAKYLRERRWEGVKLPTKRDQASFNAMDLDNDIRPLPLISRGDEHG</sequence>
<evidence type="ECO:0000313" key="3">
    <source>
        <dbReference type="Proteomes" id="UP000597668"/>
    </source>
</evidence>
<dbReference type="Proteomes" id="UP000597668">
    <property type="component" value="Unassembled WGS sequence"/>
</dbReference>
<name>A0A8J6IPS2_9FIRM</name>
<dbReference type="AlphaFoldDB" id="A0A8J6IPS2"/>
<keyword evidence="3" id="KW-1185">Reference proteome</keyword>
<feature type="compositionally biased region" description="Basic and acidic residues" evidence="1">
    <location>
        <begin position="142"/>
        <end position="151"/>
    </location>
</feature>
<evidence type="ECO:0000313" key="2">
    <source>
        <dbReference type="EMBL" id="MBC3516036.1"/>
    </source>
</evidence>
<organism evidence="2 3">
    <name type="scientific">Neobittarella massiliensis</name>
    <name type="common">ex Bilen et al. 2018</name>
    <dbReference type="NCBI Taxonomy" id="2041842"/>
    <lineage>
        <taxon>Bacteria</taxon>
        <taxon>Bacillati</taxon>
        <taxon>Bacillota</taxon>
        <taxon>Clostridia</taxon>
        <taxon>Eubacteriales</taxon>
        <taxon>Oscillospiraceae</taxon>
        <taxon>Neobittarella (ex Bilen et al. 2018)</taxon>
    </lineage>
</organism>
<reference evidence="2" key="1">
    <citation type="submission" date="2020-08" db="EMBL/GenBank/DDBJ databases">
        <authorList>
            <person name="Liu C."/>
            <person name="Sun Q."/>
        </authorList>
    </citation>
    <scope>NUCLEOTIDE SEQUENCE</scope>
    <source>
        <strain evidence="2">NSJ-65</strain>
    </source>
</reference>
<protein>
    <submittedName>
        <fullName evidence="2">Uncharacterized protein</fullName>
    </submittedName>
</protein>
<dbReference type="RefSeq" id="WP_186487835.1">
    <property type="nucleotide sequence ID" value="NZ_JACOGI010000001.1"/>
</dbReference>
<gene>
    <name evidence="2" type="ORF">H8K20_06460</name>
</gene>
<evidence type="ECO:0000256" key="1">
    <source>
        <dbReference type="SAM" id="MobiDB-lite"/>
    </source>
</evidence>
<dbReference type="EMBL" id="JACOGI010000001">
    <property type="protein sequence ID" value="MBC3516036.1"/>
    <property type="molecule type" value="Genomic_DNA"/>
</dbReference>
<proteinExistence type="predicted"/>
<feature type="compositionally biased region" description="Polar residues" evidence="1">
    <location>
        <begin position="130"/>
        <end position="141"/>
    </location>
</feature>
<accession>A0A8J6IPS2</accession>